<dbReference type="AlphaFoldDB" id="A0A2A4XHT3"/>
<dbReference type="EMBL" id="NVUL01000002">
    <property type="protein sequence ID" value="PCI82183.1"/>
    <property type="molecule type" value="Genomic_DNA"/>
</dbReference>
<evidence type="ECO:0008006" key="3">
    <source>
        <dbReference type="Google" id="ProtNLM"/>
    </source>
</evidence>
<sequence>MLATDFSAHRRSGWELQDVSLVEVTDFEIHLSSAFFEYNFSPTMKARFEGAHFLNEDGRTFDKTFYDGNIANGAVSRVDLQDNRVIADYVLSLQATF</sequence>
<protein>
    <recommendedName>
        <fullName evidence="3">TonB-dependent receptor-like beta-barrel domain-containing protein</fullName>
    </recommendedName>
</protein>
<comment type="caution">
    <text evidence="1">The sequence shown here is derived from an EMBL/GenBank/DDBJ whole genome shotgun (WGS) entry which is preliminary data.</text>
</comment>
<proteinExistence type="predicted"/>
<evidence type="ECO:0000313" key="1">
    <source>
        <dbReference type="EMBL" id="PCI82183.1"/>
    </source>
</evidence>
<dbReference type="Proteomes" id="UP000218767">
    <property type="component" value="Unassembled WGS sequence"/>
</dbReference>
<gene>
    <name evidence="1" type="ORF">COB20_00835</name>
</gene>
<name>A0A2A4XHT3_9GAMM</name>
<organism evidence="1 2">
    <name type="scientific">SAR86 cluster bacterium</name>
    <dbReference type="NCBI Taxonomy" id="2030880"/>
    <lineage>
        <taxon>Bacteria</taxon>
        <taxon>Pseudomonadati</taxon>
        <taxon>Pseudomonadota</taxon>
        <taxon>Gammaproteobacteria</taxon>
        <taxon>SAR86 cluster</taxon>
    </lineage>
</organism>
<reference evidence="2" key="1">
    <citation type="submission" date="2017-08" db="EMBL/GenBank/DDBJ databases">
        <title>A dynamic microbial community with high functional redundancy inhabits the cold, oxic subseafloor aquifer.</title>
        <authorList>
            <person name="Tully B.J."/>
            <person name="Wheat C.G."/>
            <person name="Glazer B.T."/>
            <person name="Huber J.A."/>
        </authorList>
    </citation>
    <scope>NUCLEOTIDE SEQUENCE [LARGE SCALE GENOMIC DNA]</scope>
</reference>
<accession>A0A2A4XHT3</accession>
<evidence type="ECO:0000313" key="2">
    <source>
        <dbReference type="Proteomes" id="UP000218767"/>
    </source>
</evidence>